<dbReference type="CDD" id="cd06223">
    <property type="entry name" value="PRTases_typeI"/>
    <property type="match status" value="1"/>
</dbReference>
<dbReference type="InterPro" id="IPR000836">
    <property type="entry name" value="PRTase_dom"/>
</dbReference>
<dbReference type="Proteomes" id="UP000177416">
    <property type="component" value="Unassembled WGS sequence"/>
</dbReference>
<dbReference type="PANTHER" id="PTHR43363:SF1">
    <property type="entry name" value="HYPOXANTHINE-GUANINE PHOSPHORIBOSYLTRANSFERASE"/>
    <property type="match status" value="1"/>
</dbReference>
<dbReference type="Pfam" id="PF00156">
    <property type="entry name" value="Pribosyltran"/>
    <property type="match status" value="1"/>
</dbReference>
<accession>A0A1F5ZPJ4</accession>
<gene>
    <name evidence="4" type="ORF">A2875_01985</name>
</gene>
<keyword evidence="2" id="KW-0808">Transferase</keyword>
<dbReference type="PANTHER" id="PTHR43363">
    <property type="entry name" value="HYPOXANTHINE PHOSPHORIBOSYLTRANSFERASE"/>
    <property type="match status" value="1"/>
</dbReference>
<dbReference type="EMBL" id="MFJJ01000023">
    <property type="protein sequence ID" value="OGG14303.1"/>
    <property type="molecule type" value="Genomic_DNA"/>
</dbReference>
<name>A0A1F5ZPJ4_9BACT</name>
<dbReference type="AlphaFoldDB" id="A0A1F5ZPJ4"/>
<comment type="caution">
    <text evidence="4">The sequence shown here is derived from an EMBL/GenBank/DDBJ whole genome shotgun (WGS) entry which is preliminary data.</text>
</comment>
<dbReference type="InterPro" id="IPR029057">
    <property type="entry name" value="PRTase-like"/>
</dbReference>
<dbReference type="GO" id="GO:0016757">
    <property type="term" value="F:glycosyltransferase activity"/>
    <property type="evidence" value="ECO:0007669"/>
    <property type="project" value="UniProtKB-KW"/>
</dbReference>
<evidence type="ECO:0000313" key="5">
    <source>
        <dbReference type="Proteomes" id="UP000177416"/>
    </source>
</evidence>
<feature type="domain" description="Phosphoribosyltransferase" evidence="3">
    <location>
        <begin position="10"/>
        <end position="145"/>
    </location>
</feature>
<evidence type="ECO:0000256" key="2">
    <source>
        <dbReference type="ARBA" id="ARBA00022679"/>
    </source>
</evidence>
<sequence length="191" mass="21871">MGLQYLPISWEEYHVTGRKLAATILSYETKYDVIVSISRGGLTLGHMLSDFLQIPIATISVQSYTDIQAQGEVVLASKLQTPIRGKRVLLVDDVSDTGKTFRRAKSYLSHLGPKEIATVAIFYKPHSIFRPDFFAKITNKWIIFPYEATEMPLLITRQMQQEGKSKREIQLFLEKLGFTDQQIAFVRKYHV</sequence>
<organism evidence="4 5">
    <name type="scientific">Candidatus Gottesmanbacteria bacterium RIFCSPHIGHO2_01_FULL_46_14</name>
    <dbReference type="NCBI Taxonomy" id="1798380"/>
    <lineage>
        <taxon>Bacteria</taxon>
        <taxon>Candidatus Gottesmaniibacteriota</taxon>
    </lineage>
</organism>
<keyword evidence="1" id="KW-0328">Glycosyltransferase</keyword>
<evidence type="ECO:0000313" key="4">
    <source>
        <dbReference type="EMBL" id="OGG14303.1"/>
    </source>
</evidence>
<reference evidence="4 5" key="1">
    <citation type="journal article" date="2016" name="Nat. Commun.">
        <title>Thousands of microbial genomes shed light on interconnected biogeochemical processes in an aquifer system.</title>
        <authorList>
            <person name="Anantharaman K."/>
            <person name="Brown C.T."/>
            <person name="Hug L.A."/>
            <person name="Sharon I."/>
            <person name="Castelle C.J."/>
            <person name="Probst A.J."/>
            <person name="Thomas B.C."/>
            <person name="Singh A."/>
            <person name="Wilkins M.J."/>
            <person name="Karaoz U."/>
            <person name="Brodie E.L."/>
            <person name="Williams K.H."/>
            <person name="Hubbard S.S."/>
            <person name="Banfield J.F."/>
        </authorList>
    </citation>
    <scope>NUCLEOTIDE SEQUENCE [LARGE SCALE GENOMIC DNA]</scope>
</reference>
<protein>
    <recommendedName>
        <fullName evidence="3">Phosphoribosyltransferase domain-containing protein</fullName>
    </recommendedName>
</protein>
<proteinExistence type="predicted"/>
<dbReference type="SUPFAM" id="SSF53271">
    <property type="entry name" value="PRTase-like"/>
    <property type="match status" value="1"/>
</dbReference>
<dbReference type="Gene3D" id="3.40.50.2020">
    <property type="match status" value="1"/>
</dbReference>
<evidence type="ECO:0000256" key="1">
    <source>
        <dbReference type="ARBA" id="ARBA00022676"/>
    </source>
</evidence>
<evidence type="ECO:0000259" key="3">
    <source>
        <dbReference type="Pfam" id="PF00156"/>
    </source>
</evidence>